<protein>
    <submittedName>
        <fullName evidence="1">Uncharacterized protein</fullName>
    </submittedName>
</protein>
<dbReference type="EMBL" id="CADCXU010032441">
    <property type="protein sequence ID" value="CAB0018277.1"/>
    <property type="molecule type" value="Genomic_DNA"/>
</dbReference>
<feature type="non-terminal residue" evidence="1">
    <location>
        <position position="78"/>
    </location>
</feature>
<gene>
    <name evidence="1" type="ORF">NTEN_LOCUS22186</name>
</gene>
<accession>A0A6H5HTI2</accession>
<proteinExistence type="predicted"/>
<evidence type="ECO:0000313" key="2">
    <source>
        <dbReference type="Proteomes" id="UP000479000"/>
    </source>
</evidence>
<keyword evidence="2" id="KW-1185">Reference proteome</keyword>
<dbReference type="AlphaFoldDB" id="A0A6H5HTI2"/>
<sequence>MTKSYLSFRTDLFRVSTSVLGAKEISTGGSGATPAETLYIRLYILAEKTVGQFNGGGRQFPSSGRGASLTGKGFLLIE</sequence>
<organism evidence="1 2">
    <name type="scientific">Nesidiocoris tenuis</name>
    <dbReference type="NCBI Taxonomy" id="355587"/>
    <lineage>
        <taxon>Eukaryota</taxon>
        <taxon>Metazoa</taxon>
        <taxon>Ecdysozoa</taxon>
        <taxon>Arthropoda</taxon>
        <taxon>Hexapoda</taxon>
        <taxon>Insecta</taxon>
        <taxon>Pterygota</taxon>
        <taxon>Neoptera</taxon>
        <taxon>Paraneoptera</taxon>
        <taxon>Hemiptera</taxon>
        <taxon>Heteroptera</taxon>
        <taxon>Panheteroptera</taxon>
        <taxon>Cimicomorpha</taxon>
        <taxon>Miridae</taxon>
        <taxon>Dicyphina</taxon>
        <taxon>Nesidiocoris</taxon>
    </lineage>
</organism>
<name>A0A6H5HTI2_9HEMI</name>
<evidence type="ECO:0000313" key="1">
    <source>
        <dbReference type="EMBL" id="CAB0018277.1"/>
    </source>
</evidence>
<dbReference type="Proteomes" id="UP000479000">
    <property type="component" value="Unassembled WGS sequence"/>
</dbReference>
<reference evidence="1 2" key="1">
    <citation type="submission" date="2020-02" db="EMBL/GenBank/DDBJ databases">
        <authorList>
            <person name="Ferguson B K."/>
        </authorList>
    </citation>
    <scope>NUCLEOTIDE SEQUENCE [LARGE SCALE GENOMIC DNA]</scope>
</reference>